<evidence type="ECO:0000313" key="1">
    <source>
        <dbReference type="EMBL" id="MFM9327979.1"/>
    </source>
</evidence>
<dbReference type="Proteomes" id="UP001631969">
    <property type="component" value="Unassembled WGS sequence"/>
</dbReference>
<keyword evidence="2" id="KW-1185">Reference proteome</keyword>
<name>A0ACC7NTA6_9BACL</name>
<gene>
    <name evidence="1" type="ORF">ACI1P1_06760</name>
</gene>
<reference evidence="1" key="1">
    <citation type="submission" date="2024-12" db="EMBL/GenBank/DDBJ databases">
        <authorList>
            <person name="Wu N."/>
        </authorList>
    </citation>
    <scope>NUCLEOTIDE SEQUENCE</scope>
    <source>
        <strain evidence="1">P15</strain>
    </source>
</reference>
<evidence type="ECO:0000313" key="2">
    <source>
        <dbReference type="Proteomes" id="UP001631969"/>
    </source>
</evidence>
<accession>A0ACC7NTA6</accession>
<sequence>MGLYRFRPPASGRMGILWTLSTIRNAALVEFGSMGHMVYARVTLERMGVSGACGLYATHLNENDIALGSTDRLLDAVRNVIQKDAPQAVFLLPSSVPEIIGTDLGALARELGGLYPEVPVVAFGKGGFHEVACHGVEEALAVLARELARPAAGQQPEGGRRAEPGTYNIIGSCADRFRFRAEAAELERLMWGGLGMKPQCVMTAGASVEELRTLGSASLNLAVREEALAAAEWLKDNHGTPYVLGCPYGIEGTTRWLVQVGEAIGRKPDAGFISRESAEARQASRQLVPAIRYRKGKARLFLGGPSESVAGIGAFAREELDMTVEAAWRDSPYGNSSTLPFYTERQWMEAAKAAEGAILMASGQTLQWAGQPDTLQIANPDLAWRINPYAPPFAGYRGAMHLMELWANEINRNG</sequence>
<protein>
    <submittedName>
        <fullName evidence="1">Nitrogenase component 1</fullName>
    </submittedName>
</protein>
<organism evidence="1 2">
    <name type="scientific">Paenibacillus mesotrionivorans</name>
    <dbReference type="NCBI Taxonomy" id="3160968"/>
    <lineage>
        <taxon>Bacteria</taxon>
        <taxon>Bacillati</taxon>
        <taxon>Bacillota</taxon>
        <taxon>Bacilli</taxon>
        <taxon>Bacillales</taxon>
        <taxon>Paenibacillaceae</taxon>
        <taxon>Paenibacillus</taxon>
    </lineage>
</organism>
<dbReference type="EMBL" id="JBJURJ010000004">
    <property type="protein sequence ID" value="MFM9327979.1"/>
    <property type="molecule type" value="Genomic_DNA"/>
</dbReference>
<comment type="caution">
    <text evidence="1">The sequence shown here is derived from an EMBL/GenBank/DDBJ whole genome shotgun (WGS) entry which is preliminary data.</text>
</comment>
<proteinExistence type="predicted"/>